<dbReference type="AlphaFoldDB" id="A0A7T4DIW3"/>
<dbReference type="EMBL" id="CP065989">
    <property type="protein sequence ID" value="QQB14228.1"/>
    <property type="molecule type" value="Genomic_DNA"/>
</dbReference>
<feature type="domain" description="Helix-turn-helix" evidence="1">
    <location>
        <begin position="5"/>
        <end position="48"/>
    </location>
</feature>
<proteinExistence type="predicted"/>
<dbReference type="InterPro" id="IPR010093">
    <property type="entry name" value="SinI_DNA-bd"/>
</dbReference>
<evidence type="ECO:0000313" key="2">
    <source>
        <dbReference type="EMBL" id="QQB14228.1"/>
    </source>
</evidence>
<organism evidence="2 3">
    <name type="scientific">Brevibacterium casei</name>
    <dbReference type="NCBI Taxonomy" id="33889"/>
    <lineage>
        <taxon>Bacteria</taxon>
        <taxon>Bacillati</taxon>
        <taxon>Actinomycetota</taxon>
        <taxon>Actinomycetes</taxon>
        <taxon>Micrococcales</taxon>
        <taxon>Brevibacteriaceae</taxon>
        <taxon>Brevibacterium</taxon>
    </lineage>
</organism>
<evidence type="ECO:0000313" key="3">
    <source>
        <dbReference type="Proteomes" id="UP000595374"/>
    </source>
</evidence>
<dbReference type="InterPro" id="IPR041657">
    <property type="entry name" value="HTH_17"/>
</dbReference>
<protein>
    <submittedName>
        <fullName evidence="2">Helix-turn-helix domain-containing protein</fullName>
    </submittedName>
</protein>
<dbReference type="InterPro" id="IPR009061">
    <property type="entry name" value="DNA-bd_dom_put_sf"/>
</dbReference>
<dbReference type="NCBIfam" id="TIGR01764">
    <property type="entry name" value="excise"/>
    <property type="match status" value="1"/>
</dbReference>
<accession>A0A7T4DIW3</accession>
<dbReference type="RefSeq" id="WP_198499334.1">
    <property type="nucleotide sequence ID" value="NZ_CP065989.1"/>
</dbReference>
<reference evidence="2 3" key="1">
    <citation type="submission" date="2020-12" db="EMBL/GenBank/DDBJ databases">
        <title>FDA dAtabase for Regulatory Grade micrObial Sequences (FDA-ARGOS): Supporting development and validation of Infectious Disease Dx tests.</title>
        <authorList>
            <person name="Sproer C."/>
            <person name="Gronow S."/>
            <person name="Severitt S."/>
            <person name="Schroder I."/>
            <person name="Tallon L."/>
            <person name="Sadzewicz L."/>
            <person name="Zhao X."/>
            <person name="Boylan J."/>
            <person name="Ott S."/>
            <person name="Bowen H."/>
            <person name="Vavikolanu K."/>
            <person name="Mehta A."/>
            <person name="Aluvathingal J."/>
            <person name="Nadendla S."/>
            <person name="Lowell S."/>
            <person name="Myers T."/>
            <person name="Yan Y."/>
            <person name="Sichtig H."/>
        </authorList>
    </citation>
    <scope>NUCLEOTIDE SEQUENCE [LARGE SCALE GENOMIC DNA]</scope>
    <source>
        <strain evidence="2 3">FDAARGOS_990</strain>
    </source>
</reference>
<dbReference type="Pfam" id="PF12728">
    <property type="entry name" value="HTH_17"/>
    <property type="match status" value="1"/>
</dbReference>
<name>A0A7T4DIW3_9MICO</name>
<dbReference type="Proteomes" id="UP000595374">
    <property type="component" value="Chromosome"/>
</dbReference>
<gene>
    <name evidence="2" type="ORF">I6H47_15975</name>
</gene>
<evidence type="ECO:0000259" key="1">
    <source>
        <dbReference type="Pfam" id="PF12728"/>
    </source>
</evidence>
<dbReference type="GO" id="GO:0003677">
    <property type="term" value="F:DNA binding"/>
    <property type="evidence" value="ECO:0007669"/>
    <property type="project" value="InterPro"/>
</dbReference>
<dbReference type="SUPFAM" id="SSF46955">
    <property type="entry name" value="Putative DNA-binding domain"/>
    <property type="match status" value="1"/>
</dbReference>
<sequence length="167" mass="19012">MDAQWMSTGEVAKILGVSRQHIVDLCERGELPFTKVGTHRRIRRADLNGLFRTHLDEGQLRSLWLHRAVLGELVANPSDVVATARDNVRRWRRVHRPDGMSAHYLDHWDRVLDGDIDDIARVLVGTDELSTELRQNSPFAGVLSPARRNQVLAAFRAHGRPRRQEAS</sequence>